<dbReference type="HOGENOM" id="CLU_2138808_0_0_10"/>
<dbReference type="Proteomes" id="UP000010433">
    <property type="component" value="Unassembled WGS sequence"/>
</dbReference>
<reference evidence="2 3" key="1">
    <citation type="submission" date="2012-05" db="EMBL/GenBank/DDBJ databases">
        <authorList>
            <person name="Weinstock G."/>
            <person name="Sodergren E."/>
            <person name="Lobos E.A."/>
            <person name="Fulton L."/>
            <person name="Fulton R."/>
            <person name="Courtney L."/>
            <person name="Fronick C."/>
            <person name="O'Laughlin M."/>
            <person name="Godfrey J."/>
            <person name="Wilson R.M."/>
            <person name="Miner T."/>
            <person name="Farmer C."/>
            <person name="Delehaunty K."/>
            <person name="Cordes M."/>
            <person name="Minx P."/>
            <person name="Tomlinson C."/>
            <person name="Chen J."/>
            <person name="Wollam A."/>
            <person name="Pepin K.H."/>
            <person name="Bhonagiri V."/>
            <person name="Zhang X."/>
            <person name="Suruliraj S."/>
            <person name="Warren W."/>
            <person name="Mitreva M."/>
            <person name="Mardis E.R."/>
            <person name="Wilson R.K."/>
        </authorList>
    </citation>
    <scope>NUCLEOTIDE SEQUENCE [LARGE SCALE GENOMIC DNA]</scope>
    <source>
        <strain evidence="2 3">F0055</strain>
    </source>
</reference>
<dbReference type="EMBL" id="AMEP01000134">
    <property type="protein sequence ID" value="EKX97717.1"/>
    <property type="molecule type" value="Genomic_DNA"/>
</dbReference>
<keyword evidence="3" id="KW-1185">Reference proteome</keyword>
<dbReference type="AlphaFoldDB" id="L1N303"/>
<keyword evidence="1" id="KW-0812">Transmembrane</keyword>
<proteinExistence type="predicted"/>
<protein>
    <submittedName>
        <fullName evidence="2">Uncharacterized protein</fullName>
    </submittedName>
</protein>
<evidence type="ECO:0000256" key="1">
    <source>
        <dbReference type="SAM" id="Phobius"/>
    </source>
</evidence>
<comment type="caution">
    <text evidence="2">The sequence shown here is derived from an EMBL/GenBank/DDBJ whole genome shotgun (WGS) entry which is preliminary data.</text>
</comment>
<keyword evidence="1" id="KW-1133">Transmembrane helix</keyword>
<feature type="non-terminal residue" evidence="2">
    <location>
        <position position="113"/>
    </location>
</feature>
<accession>L1N303</accession>
<organism evidence="2 3">
    <name type="scientific">Hoylesella saccharolytica F0055</name>
    <dbReference type="NCBI Taxonomy" id="1127699"/>
    <lineage>
        <taxon>Bacteria</taxon>
        <taxon>Pseudomonadati</taxon>
        <taxon>Bacteroidota</taxon>
        <taxon>Bacteroidia</taxon>
        <taxon>Bacteroidales</taxon>
        <taxon>Prevotellaceae</taxon>
        <taxon>Hoylesella</taxon>
    </lineage>
</organism>
<gene>
    <name evidence="2" type="ORF">HMPREF9151_02077</name>
</gene>
<name>L1N303_9BACT</name>
<evidence type="ECO:0000313" key="2">
    <source>
        <dbReference type="EMBL" id="EKX97717.1"/>
    </source>
</evidence>
<sequence length="113" mass="13631">MIILIRTNKISVFLLQDRERVSFNGIEWVMKCPNKNRAFGEWWKQIRLSIKRKELYYAEDSSYTFKAVIEAYRLQSRLILFICNLLAIFFEHPFNVAFLVENSPFKQDIRHQP</sequence>
<evidence type="ECO:0000313" key="3">
    <source>
        <dbReference type="Proteomes" id="UP000010433"/>
    </source>
</evidence>
<feature type="transmembrane region" description="Helical" evidence="1">
    <location>
        <begin position="78"/>
        <end position="100"/>
    </location>
</feature>
<keyword evidence="1" id="KW-0472">Membrane</keyword>